<feature type="region of interest" description="Disordered" evidence="1">
    <location>
        <begin position="80"/>
        <end position="106"/>
    </location>
</feature>
<name>A0A443HU15_BYSSP</name>
<evidence type="ECO:0000313" key="3">
    <source>
        <dbReference type="Proteomes" id="UP000283841"/>
    </source>
</evidence>
<dbReference type="Proteomes" id="UP000283841">
    <property type="component" value="Unassembled WGS sequence"/>
</dbReference>
<dbReference type="AlphaFoldDB" id="A0A443HU15"/>
<evidence type="ECO:0008006" key="4">
    <source>
        <dbReference type="Google" id="ProtNLM"/>
    </source>
</evidence>
<dbReference type="VEuPathDB" id="FungiDB:C8Q69DRAFT_445241"/>
<reference evidence="2 3" key="1">
    <citation type="journal article" date="2018" name="Front. Microbiol.">
        <title>Genomic and genetic insights into a cosmopolitan fungus, Paecilomyces variotii (Eurotiales).</title>
        <authorList>
            <person name="Urquhart A.S."/>
            <person name="Mondo S.J."/>
            <person name="Makela M.R."/>
            <person name="Hane J.K."/>
            <person name="Wiebenga A."/>
            <person name="He G."/>
            <person name="Mihaltcheva S."/>
            <person name="Pangilinan J."/>
            <person name="Lipzen A."/>
            <person name="Barry K."/>
            <person name="de Vries R.P."/>
            <person name="Grigoriev I.V."/>
            <person name="Idnurm A."/>
        </authorList>
    </citation>
    <scope>NUCLEOTIDE SEQUENCE [LARGE SCALE GENOMIC DNA]</scope>
    <source>
        <strain evidence="2 3">CBS 101075</strain>
    </source>
</reference>
<evidence type="ECO:0000256" key="1">
    <source>
        <dbReference type="SAM" id="MobiDB-lite"/>
    </source>
</evidence>
<dbReference type="STRING" id="264951.A0A443HU15"/>
<dbReference type="GeneID" id="39598331"/>
<feature type="compositionally biased region" description="Basic and acidic residues" evidence="1">
    <location>
        <begin position="94"/>
        <end position="106"/>
    </location>
</feature>
<gene>
    <name evidence="2" type="ORF">C8Q69DRAFT_445241</name>
</gene>
<dbReference type="EMBL" id="RCNU01000006">
    <property type="protein sequence ID" value="RWQ95305.1"/>
    <property type="molecule type" value="Genomic_DNA"/>
</dbReference>
<keyword evidence="3" id="KW-1185">Reference proteome</keyword>
<protein>
    <recommendedName>
        <fullName evidence="4">Peptidase A2 domain-containing protein</fullName>
    </recommendedName>
</protein>
<proteinExistence type="predicted"/>
<dbReference type="RefSeq" id="XP_028484950.1">
    <property type="nucleotide sequence ID" value="XM_028629054.1"/>
</dbReference>
<organism evidence="2 3">
    <name type="scientific">Byssochlamys spectabilis</name>
    <name type="common">Paecilomyces variotii</name>
    <dbReference type="NCBI Taxonomy" id="264951"/>
    <lineage>
        <taxon>Eukaryota</taxon>
        <taxon>Fungi</taxon>
        <taxon>Dikarya</taxon>
        <taxon>Ascomycota</taxon>
        <taxon>Pezizomycotina</taxon>
        <taxon>Eurotiomycetes</taxon>
        <taxon>Eurotiomycetidae</taxon>
        <taxon>Eurotiales</taxon>
        <taxon>Thermoascaceae</taxon>
        <taxon>Paecilomyces</taxon>
    </lineage>
</organism>
<sequence length="296" mass="33171">MDLPEKYPPSMVLSALADHLHGHHSDLRVALSSNHPAYEEALTATMACVHGLPDRILLPITNPTRRETLRKLALEDRAVGDAPLSSSRPIRTAGRLDPEDFPKPLSPERRALLKKKFLDENDPLPREPYVLELRALRTERTLAAIVGNALITAIDYESGMPVCKLDEVEMLWDTGAATTIITKDLLDEQFQRHLADPICEAYKNQEGTRVQVSINVEFTNTLFRIDSIAWVVEKSGLPNARSGIILGQKACIDRLQYRSIPRSILEAKGEDIEEKFWGDLTLESYVDLDGSLKEII</sequence>
<evidence type="ECO:0000313" key="2">
    <source>
        <dbReference type="EMBL" id="RWQ95305.1"/>
    </source>
</evidence>
<comment type="caution">
    <text evidence="2">The sequence shown here is derived from an EMBL/GenBank/DDBJ whole genome shotgun (WGS) entry which is preliminary data.</text>
</comment>
<accession>A0A443HU15</accession>